<dbReference type="Pfam" id="PF26092">
    <property type="entry name" value="T4_Y16D"/>
    <property type="match status" value="1"/>
</dbReference>
<evidence type="ECO:0000313" key="1">
    <source>
        <dbReference type="EMBL" id="ARW58236.1"/>
    </source>
</evidence>
<dbReference type="EMBL" id="MF036692">
    <property type="protein sequence ID" value="ARW58236.1"/>
    <property type="molecule type" value="Genomic_DNA"/>
</dbReference>
<sequence>MIPMELDWNGEGFALKVIEESKVETKIPDICFKIAYWWDGRKLQRRIVCAANRFELKDGGTVVIPGSRHYSKDMADVIDLVRDKVVTDHVHGEDQGFIDQWGEYWNREDALIIATHAGQINTVREKGAPLDTLFSEDLY</sequence>
<dbReference type="RefSeq" id="YP_010092414.1">
    <property type="nucleotide sequence ID" value="NC_055728.1"/>
</dbReference>
<protein>
    <submittedName>
        <fullName evidence="1">Uncharacterized protein</fullName>
    </submittedName>
</protein>
<organism evidence="1 2">
    <name type="scientific">Serratia phage X20</name>
    <dbReference type="NCBI Taxonomy" id="2006942"/>
    <lineage>
        <taxon>Viruses</taxon>
        <taxon>Duplodnaviria</taxon>
        <taxon>Heunggongvirae</taxon>
        <taxon>Uroviricota</taxon>
        <taxon>Caudoviricetes</taxon>
        <taxon>Pantevenvirales</taxon>
        <taxon>Straboviridae</taxon>
        <taxon>Tevenvirinae</taxon>
        <taxon>Winklervirus</taxon>
        <taxon>Winklervirus xtwenty</taxon>
    </lineage>
</organism>
<dbReference type="InterPro" id="IPR058630">
    <property type="entry name" value="T4_Y16D"/>
</dbReference>
<dbReference type="GeneID" id="65109977"/>
<keyword evidence="2" id="KW-1185">Reference proteome</keyword>
<evidence type="ECO:0000313" key="2">
    <source>
        <dbReference type="Proteomes" id="UP000225074"/>
    </source>
</evidence>
<dbReference type="Proteomes" id="UP000225074">
    <property type="component" value="Genome"/>
</dbReference>
<accession>A0A1Z1LZH8</accession>
<reference evidence="1 2" key="1">
    <citation type="submission" date="2017-05" db="EMBL/GenBank/DDBJ databases">
        <title>Environmental T4-family bacteriophages evolve to escape abortive infection via multiple routes in a bacterial host employing #altruistic suicide# through Type III toxin-antitoxin systems.</title>
        <authorList>
            <person name="Chen B."/>
            <person name="Akusobi C."/>
            <person name="Fang X."/>
            <person name="Salmond G.P.C."/>
        </authorList>
    </citation>
    <scope>NUCLEOTIDE SEQUENCE [LARGE SCALE GENOMIC DNA]</scope>
</reference>
<dbReference type="KEGG" id="vg:65109977"/>
<name>A0A1Z1LZH8_9CAUD</name>
<proteinExistence type="predicted"/>